<dbReference type="EMBL" id="JACAGB010000019">
    <property type="protein sequence ID" value="KAF6313976.1"/>
    <property type="molecule type" value="Genomic_DNA"/>
</dbReference>
<sequence>MACMKNVLEEHASSPIAMAVDGNVKPRPNPKILRLSSSTMLKNEVESWGKPRMPLRPPLYVPPDLARGQLEGPSERKGSCIPSNISRALKHPYGSRPAAEKGSLATAKINGPVGLAGCSQMGQDSITMSQKSPGCSPSLMIEGTRVSNEGTENGVNKAKLQLPLQQGQGFFPPRAPLIRDPPPNPAIRTGIMMEVPPGNTKMAGNERMAQVAFPMGGPWNPMDNWPRPITAPPNVSHLGWFPNGPCFIGPVPPNFHPFLNLPMPFPPHAMCRPPVFSYFGHFPPTGMQPHPYLNRENRS</sequence>
<gene>
    <name evidence="1" type="ORF">mPipKuh1_014181</name>
</gene>
<proteinExistence type="predicted"/>
<dbReference type="InterPro" id="IPR027891">
    <property type="entry name" value="DUF4645"/>
</dbReference>
<dbReference type="Pfam" id="PF15488">
    <property type="entry name" value="DUF4645"/>
    <property type="match status" value="1"/>
</dbReference>
<organism evidence="1 2">
    <name type="scientific">Pipistrellus kuhlii</name>
    <name type="common">Kuhl's pipistrelle</name>
    <dbReference type="NCBI Taxonomy" id="59472"/>
    <lineage>
        <taxon>Eukaryota</taxon>
        <taxon>Metazoa</taxon>
        <taxon>Chordata</taxon>
        <taxon>Craniata</taxon>
        <taxon>Vertebrata</taxon>
        <taxon>Euteleostomi</taxon>
        <taxon>Mammalia</taxon>
        <taxon>Eutheria</taxon>
        <taxon>Laurasiatheria</taxon>
        <taxon>Chiroptera</taxon>
        <taxon>Yangochiroptera</taxon>
        <taxon>Vespertilionidae</taxon>
        <taxon>Pipistrellus</taxon>
    </lineage>
</organism>
<evidence type="ECO:0000313" key="2">
    <source>
        <dbReference type="Proteomes" id="UP000558488"/>
    </source>
</evidence>
<name>A0A7J7UMK2_PIPKU</name>
<reference evidence="1 2" key="1">
    <citation type="journal article" date="2020" name="Nature">
        <title>Six reference-quality genomes reveal evolution of bat adaptations.</title>
        <authorList>
            <person name="Jebb D."/>
            <person name="Huang Z."/>
            <person name="Pippel M."/>
            <person name="Hughes G.M."/>
            <person name="Lavrichenko K."/>
            <person name="Devanna P."/>
            <person name="Winkler S."/>
            <person name="Jermiin L.S."/>
            <person name="Skirmuntt E.C."/>
            <person name="Katzourakis A."/>
            <person name="Burkitt-Gray L."/>
            <person name="Ray D.A."/>
            <person name="Sullivan K.A.M."/>
            <person name="Roscito J.G."/>
            <person name="Kirilenko B.M."/>
            <person name="Davalos L.M."/>
            <person name="Corthals A.P."/>
            <person name="Power M.L."/>
            <person name="Jones G."/>
            <person name="Ransome R.D."/>
            <person name="Dechmann D.K.N."/>
            <person name="Locatelli A.G."/>
            <person name="Puechmaille S.J."/>
            <person name="Fedrigo O."/>
            <person name="Jarvis E.D."/>
            <person name="Hiller M."/>
            <person name="Vernes S.C."/>
            <person name="Myers E.W."/>
            <person name="Teeling E.C."/>
        </authorList>
    </citation>
    <scope>NUCLEOTIDE SEQUENCE [LARGE SCALE GENOMIC DNA]</scope>
    <source>
        <strain evidence="1">MPipKuh1</strain>
        <tissue evidence="1">Flight muscle</tissue>
    </source>
</reference>
<dbReference type="PANTHER" id="PTHR37343">
    <property type="entry name" value="PROLINE-RICH PROTEIN 32"/>
    <property type="match status" value="1"/>
</dbReference>
<keyword evidence="2" id="KW-1185">Reference proteome</keyword>
<evidence type="ECO:0000313" key="1">
    <source>
        <dbReference type="EMBL" id="KAF6313976.1"/>
    </source>
</evidence>
<dbReference type="PANTHER" id="PTHR37343:SF1">
    <property type="entry name" value="PROLINE-RICH PROTEIN 32"/>
    <property type="match status" value="1"/>
</dbReference>
<comment type="caution">
    <text evidence="1">The sequence shown here is derived from an EMBL/GenBank/DDBJ whole genome shotgun (WGS) entry which is preliminary data.</text>
</comment>
<dbReference type="Proteomes" id="UP000558488">
    <property type="component" value="Unassembled WGS sequence"/>
</dbReference>
<protein>
    <submittedName>
        <fullName evidence="1">Proline rich 32</fullName>
    </submittedName>
</protein>
<accession>A0A7J7UMK2</accession>
<dbReference type="AlphaFoldDB" id="A0A7J7UMK2"/>